<dbReference type="Proteomes" id="UP001196068">
    <property type="component" value="Unassembled WGS sequence"/>
</dbReference>
<keyword evidence="5" id="KW-1185">Reference proteome</keyword>
<comment type="similarity">
    <text evidence="1">Belongs to the virb1 family.</text>
</comment>
<evidence type="ECO:0000313" key="4">
    <source>
        <dbReference type="EMBL" id="MBR0653940.1"/>
    </source>
</evidence>
<evidence type="ECO:0000313" key="5">
    <source>
        <dbReference type="Proteomes" id="UP001196068"/>
    </source>
</evidence>
<dbReference type="InterPro" id="IPR008258">
    <property type="entry name" value="Transglycosylase_SLT_dom_1"/>
</dbReference>
<dbReference type="InterPro" id="IPR023346">
    <property type="entry name" value="Lysozyme-like_dom_sf"/>
</dbReference>
<comment type="caution">
    <text evidence="4">The sequence shown here is derived from an EMBL/GenBank/DDBJ whole genome shotgun (WGS) entry which is preliminary data.</text>
</comment>
<dbReference type="AlphaFoldDB" id="A0AAF1KHX8"/>
<evidence type="ECO:0000256" key="1">
    <source>
        <dbReference type="ARBA" id="ARBA00009387"/>
    </source>
</evidence>
<feature type="chain" id="PRO_5041955788" evidence="2">
    <location>
        <begin position="23"/>
        <end position="252"/>
    </location>
</feature>
<reference evidence="4" key="2">
    <citation type="journal article" date="2021" name="Syst. Appl. Microbiol.">
        <title>Roseomonas hellenica sp. nov., isolated from roots of wild-growing Alkanna tinctoria.</title>
        <authorList>
            <person name="Rat A."/>
            <person name="Naranjo H.D."/>
            <person name="Lebbe L."/>
            <person name="Cnockaert M."/>
            <person name="Krigas N."/>
            <person name="Grigoriadou K."/>
            <person name="Maloupa E."/>
            <person name="Willems A."/>
        </authorList>
    </citation>
    <scope>NUCLEOTIDE SEQUENCE</scope>
    <source>
        <strain evidence="4">LMG 28251</strain>
    </source>
</reference>
<name>A0AAF1KHX8_9PROT</name>
<protein>
    <submittedName>
        <fullName evidence="4">Lytic transglycosylase domain-containing protein</fullName>
    </submittedName>
</protein>
<dbReference type="EMBL" id="JAAEDH010000002">
    <property type="protein sequence ID" value="MBR0653940.1"/>
    <property type="molecule type" value="Genomic_DNA"/>
</dbReference>
<dbReference type="SUPFAM" id="SSF53955">
    <property type="entry name" value="Lysozyme-like"/>
    <property type="match status" value="1"/>
</dbReference>
<organism evidence="4 5">
    <name type="scientific">Plastoroseomonas arctica</name>
    <dbReference type="NCBI Taxonomy" id="1509237"/>
    <lineage>
        <taxon>Bacteria</taxon>
        <taxon>Pseudomonadati</taxon>
        <taxon>Pseudomonadota</taxon>
        <taxon>Alphaproteobacteria</taxon>
        <taxon>Acetobacterales</taxon>
        <taxon>Acetobacteraceae</taxon>
        <taxon>Plastoroseomonas</taxon>
    </lineage>
</organism>
<reference evidence="4" key="1">
    <citation type="submission" date="2020-01" db="EMBL/GenBank/DDBJ databases">
        <authorList>
            <person name="Rat A."/>
        </authorList>
    </citation>
    <scope>NUCLEOTIDE SEQUENCE</scope>
    <source>
        <strain evidence="4">LMG 28251</strain>
    </source>
</reference>
<feature type="domain" description="Transglycosylase SLT" evidence="3">
    <location>
        <begin position="34"/>
        <end position="161"/>
    </location>
</feature>
<proteinExistence type="inferred from homology"/>
<feature type="signal peptide" evidence="2">
    <location>
        <begin position="1"/>
        <end position="22"/>
    </location>
</feature>
<gene>
    <name evidence="4" type="ORF">GXW79_02495</name>
</gene>
<evidence type="ECO:0000256" key="2">
    <source>
        <dbReference type="SAM" id="SignalP"/>
    </source>
</evidence>
<sequence>MQRAAPRAFLIALALVSGGAAAQPVDPWSICRPAIEQASNEAGIPAGMMAAIARVESGRREPLSGRVEPWPWAINAGGEGRYANSQAEAIILVQEYAARGVRSVDVGCMQINLMHHPLAFASLAEAFDPLANARYAARFLRQLQAQVGWDAAIGRYHSATAERAQPYRERVLAAMAGRPIPAGGGAAPVRDWYTVMLSPAAALVRVEGPTPRRRSPSNAPADLRVVGPSPVLPATLPTRPGLPVIIVMGRRR</sequence>
<keyword evidence="2" id="KW-0732">Signal</keyword>
<dbReference type="Gene3D" id="1.10.530.10">
    <property type="match status" value="1"/>
</dbReference>
<dbReference type="RefSeq" id="WP_211872648.1">
    <property type="nucleotide sequence ID" value="NZ_JAAEDH010000002.1"/>
</dbReference>
<dbReference type="Pfam" id="PF01464">
    <property type="entry name" value="SLT"/>
    <property type="match status" value="1"/>
</dbReference>
<accession>A0AAF1KHX8</accession>
<dbReference type="CDD" id="cd13400">
    <property type="entry name" value="LT_IagB-like"/>
    <property type="match status" value="1"/>
</dbReference>
<evidence type="ECO:0000259" key="3">
    <source>
        <dbReference type="Pfam" id="PF01464"/>
    </source>
</evidence>